<keyword evidence="2 9" id="KW-0812">Transmembrane</keyword>
<evidence type="ECO:0000313" key="13">
    <source>
        <dbReference type="Proteomes" id="UP000605846"/>
    </source>
</evidence>
<proteinExistence type="predicted"/>
<dbReference type="PANTHER" id="PTHR28304:SF2">
    <property type="entry name" value="PEROXISOMAL MEMBRANE PROTEIN PEX29"/>
    <property type="match status" value="1"/>
</dbReference>
<keyword evidence="6 9" id="KW-0472">Membrane</keyword>
<dbReference type="EMBL" id="JABAYA010000149">
    <property type="protein sequence ID" value="KAF7723525.1"/>
    <property type="molecule type" value="Genomic_DNA"/>
</dbReference>
<dbReference type="PROSITE" id="PS00028">
    <property type="entry name" value="ZINC_FINGER_C2H2_1"/>
    <property type="match status" value="1"/>
</dbReference>
<evidence type="ECO:0000256" key="2">
    <source>
        <dbReference type="ARBA" id="ARBA00022692"/>
    </source>
</evidence>
<dbReference type="Proteomes" id="UP000605846">
    <property type="component" value="Unassembled WGS sequence"/>
</dbReference>
<evidence type="ECO:0000256" key="5">
    <source>
        <dbReference type="ARBA" id="ARBA00022989"/>
    </source>
</evidence>
<dbReference type="OrthoDB" id="74314at2759"/>
<reference evidence="12" key="1">
    <citation type="submission" date="2020-01" db="EMBL/GenBank/DDBJ databases">
        <title>Genome Sequencing of Three Apophysomyces-Like Fungal Strains Confirms a Novel Fungal Genus in the Mucoromycota with divergent Burkholderia-like Endosymbiotic Bacteria.</title>
        <authorList>
            <person name="Stajich J.E."/>
            <person name="Macias A.M."/>
            <person name="Carter-House D."/>
            <person name="Lovett B."/>
            <person name="Kasson L.R."/>
            <person name="Berry K."/>
            <person name="Grigoriev I."/>
            <person name="Chang Y."/>
            <person name="Spatafora J."/>
            <person name="Kasson M.T."/>
        </authorList>
    </citation>
    <scope>NUCLEOTIDE SEQUENCE</scope>
    <source>
        <strain evidence="12">NRRL A-21654</strain>
    </source>
</reference>
<feature type="domain" description="Phorbol-ester/DAG-type" evidence="10">
    <location>
        <begin position="4"/>
        <end position="53"/>
    </location>
</feature>
<dbReference type="PANTHER" id="PTHR28304">
    <property type="entry name" value="PEROXISOMAL MEMBRANE PROTEIN PEX29"/>
    <property type="match status" value="1"/>
</dbReference>
<keyword evidence="7" id="KW-0863">Zinc-finger</keyword>
<evidence type="ECO:0000256" key="4">
    <source>
        <dbReference type="ARBA" id="ARBA00022833"/>
    </source>
</evidence>
<dbReference type="InterPro" id="IPR006614">
    <property type="entry name" value="Peroxin/Ferlin"/>
</dbReference>
<dbReference type="AlphaFoldDB" id="A0A8H7BPI6"/>
<dbReference type="GO" id="GO:0008270">
    <property type="term" value="F:zinc ion binding"/>
    <property type="evidence" value="ECO:0007669"/>
    <property type="project" value="UniProtKB-KW"/>
</dbReference>
<dbReference type="Pfam" id="PF06398">
    <property type="entry name" value="Pex24p"/>
    <property type="match status" value="1"/>
</dbReference>
<sequence length="843" mass="96177">MAITHCFEETTFSRLTYCDRCKKLLWGITRQGIRCSACGYTCHDGCKTEAPGCPKFKEVPAYSAAASSLRVLEQQHNSVKQTIASKSIDPLTKLHRLATSEQFHNTLVAAAIHADDDTKPVNEYLANQPPLNPQLTTKNFTRFVARCGPFYGDLLHDMWVTFFSTFKHNALTPHLLGLYPKLIVFAPQLVLLNIVMEGYYKRYGYHPTPSPAAKNTSQSLTKQAPRPKPSRSTSSIQQNNQDSSKRGAFAFSFASALFPSDESSPEYLRNLQNLQNMMGETSDLYDAVAAQAHLFDWSNEEETLRLLQLLLLSTFVLSISIWFVPLNIVFLVGGISVFLSNTRFVKYVAKELLPSLLEYSQSQMDTVLEKYHDFEQQLQDHDRIQEISLYENQRWRPGRGFASKMDPGERAAWSDMLGIARLRPKEIIPPPKGYRWTEDSWRLDTTGPWVDDILGIEEDGWLYTDNNWEELKMGVTEGNTSPESNTPPKGVTRRRRWPKQKVKYGYFSDVFLMSEQSVDLVVDEELFAIKTLCKKLSSSQLARHKYRIHKSVIDITINGVPKEFNRDGNGFFTCDVCAVQVDETDNFKRHVQRHHGKMQKNGSYELDDDELVEDLAVSQPLLQRTAPSSASRRDAKTAILSAMHALQESKEMQQQKLFVAELGQLQLIGFIRNDFEYNLLADGNTISTILEIEDPAYHGRIEAVSISEITLLPEHIAIAPFQKLIANNYVEMNDDLSVILNTDWNRYPWLRYVCARMMERALFLDHGKGIMVGCAEIYGRTPENDAHHEKFKPTMTQIFPSSLPQPFTRYTNIEIKIIQNDSSSKLVLGFETIERSHHIIDSY</sequence>
<evidence type="ECO:0000259" key="11">
    <source>
        <dbReference type="PROSITE" id="PS50157"/>
    </source>
</evidence>
<protein>
    <recommendedName>
        <fullName evidence="14">Phorbol-ester/DAG-type domain-containing protein</fullName>
    </recommendedName>
</protein>
<evidence type="ECO:0000256" key="7">
    <source>
        <dbReference type="PROSITE-ProRule" id="PRU00042"/>
    </source>
</evidence>
<evidence type="ECO:0000256" key="1">
    <source>
        <dbReference type="ARBA" id="ARBA00004141"/>
    </source>
</evidence>
<comment type="caution">
    <text evidence="12">The sequence shown here is derived from an EMBL/GenBank/DDBJ whole genome shotgun (WGS) entry which is preliminary data.</text>
</comment>
<dbReference type="Gene3D" id="3.30.60.20">
    <property type="match status" value="1"/>
</dbReference>
<dbReference type="SMART" id="SM00693">
    <property type="entry name" value="DysFN"/>
    <property type="match status" value="1"/>
</dbReference>
<evidence type="ECO:0000256" key="3">
    <source>
        <dbReference type="ARBA" id="ARBA00022723"/>
    </source>
</evidence>
<feature type="transmembrane region" description="Helical" evidence="9">
    <location>
        <begin position="309"/>
        <end position="339"/>
    </location>
</feature>
<dbReference type="SUPFAM" id="SSF57889">
    <property type="entry name" value="Cysteine-rich domain"/>
    <property type="match status" value="1"/>
</dbReference>
<keyword evidence="3" id="KW-0479">Metal-binding</keyword>
<dbReference type="GO" id="GO:0007031">
    <property type="term" value="P:peroxisome organization"/>
    <property type="evidence" value="ECO:0007669"/>
    <property type="project" value="UniProtKB-ARBA"/>
</dbReference>
<evidence type="ECO:0000313" key="12">
    <source>
        <dbReference type="EMBL" id="KAF7723525.1"/>
    </source>
</evidence>
<evidence type="ECO:0000256" key="6">
    <source>
        <dbReference type="ARBA" id="ARBA00023136"/>
    </source>
</evidence>
<accession>A0A8H7BPI6</accession>
<comment type="subcellular location">
    <subcellularLocation>
        <location evidence="1">Membrane</location>
        <topology evidence="1">Multi-pass membrane protein</topology>
    </subcellularLocation>
</comment>
<dbReference type="InterPro" id="IPR002219">
    <property type="entry name" value="PKC_DAG/PE"/>
</dbReference>
<feature type="region of interest" description="Disordered" evidence="8">
    <location>
        <begin position="475"/>
        <end position="494"/>
    </location>
</feature>
<evidence type="ECO:0000259" key="10">
    <source>
        <dbReference type="PROSITE" id="PS50081"/>
    </source>
</evidence>
<keyword evidence="5 9" id="KW-1133">Transmembrane helix</keyword>
<keyword evidence="13" id="KW-1185">Reference proteome</keyword>
<dbReference type="InterPro" id="IPR010482">
    <property type="entry name" value="TECPR1-like_DysF"/>
</dbReference>
<gene>
    <name evidence="12" type="ORF">EC973_001900</name>
</gene>
<feature type="region of interest" description="Disordered" evidence="8">
    <location>
        <begin position="210"/>
        <end position="243"/>
    </location>
</feature>
<dbReference type="Pfam" id="PF00130">
    <property type="entry name" value="C1_1"/>
    <property type="match status" value="1"/>
</dbReference>
<name>A0A8H7BPI6_9FUNG</name>
<organism evidence="12 13">
    <name type="scientific">Apophysomyces ossiformis</name>
    <dbReference type="NCBI Taxonomy" id="679940"/>
    <lineage>
        <taxon>Eukaryota</taxon>
        <taxon>Fungi</taxon>
        <taxon>Fungi incertae sedis</taxon>
        <taxon>Mucoromycota</taxon>
        <taxon>Mucoromycotina</taxon>
        <taxon>Mucoromycetes</taxon>
        <taxon>Mucorales</taxon>
        <taxon>Mucorineae</taxon>
        <taxon>Mucoraceae</taxon>
        <taxon>Apophysomyces</taxon>
    </lineage>
</organism>
<feature type="compositionally biased region" description="Polar residues" evidence="8">
    <location>
        <begin position="477"/>
        <end position="487"/>
    </location>
</feature>
<dbReference type="SMART" id="SM00109">
    <property type="entry name" value="C1"/>
    <property type="match status" value="1"/>
</dbReference>
<evidence type="ECO:0000256" key="9">
    <source>
        <dbReference type="SAM" id="Phobius"/>
    </source>
</evidence>
<feature type="compositionally biased region" description="Polar residues" evidence="8">
    <location>
        <begin position="230"/>
        <end position="242"/>
    </location>
</feature>
<dbReference type="PROSITE" id="PS50081">
    <property type="entry name" value="ZF_DAG_PE_2"/>
    <property type="match status" value="1"/>
</dbReference>
<dbReference type="InterPro" id="IPR013087">
    <property type="entry name" value="Znf_C2H2_type"/>
</dbReference>
<keyword evidence="4" id="KW-0862">Zinc</keyword>
<dbReference type="PROSITE" id="PS50157">
    <property type="entry name" value="ZINC_FINGER_C2H2_2"/>
    <property type="match status" value="1"/>
</dbReference>
<dbReference type="PROSITE" id="PS00479">
    <property type="entry name" value="ZF_DAG_PE_1"/>
    <property type="match status" value="1"/>
</dbReference>
<evidence type="ECO:0008006" key="14">
    <source>
        <dbReference type="Google" id="ProtNLM"/>
    </source>
</evidence>
<dbReference type="GO" id="GO:0005778">
    <property type="term" value="C:peroxisomal membrane"/>
    <property type="evidence" value="ECO:0007669"/>
    <property type="project" value="TreeGrafter"/>
</dbReference>
<feature type="compositionally biased region" description="Polar residues" evidence="8">
    <location>
        <begin position="213"/>
        <end position="222"/>
    </location>
</feature>
<dbReference type="InterPro" id="IPR046349">
    <property type="entry name" value="C1-like_sf"/>
</dbReference>
<feature type="domain" description="C2H2-type" evidence="11">
    <location>
        <begin position="572"/>
        <end position="599"/>
    </location>
</feature>
<dbReference type="InterPro" id="IPR052816">
    <property type="entry name" value="Peroxisomal_Membrane_PEX28-32"/>
</dbReference>
<evidence type="ECO:0000256" key="8">
    <source>
        <dbReference type="SAM" id="MobiDB-lite"/>
    </source>
</evidence>